<evidence type="ECO:0008006" key="4">
    <source>
        <dbReference type="Google" id="ProtNLM"/>
    </source>
</evidence>
<feature type="region of interest" description="Disordered" evidence="1">
    <location>
        <begin position="1"/>
        <end position="27"/>
    </location>
</feature>
<dbReference type="AlphaFoldDB" id="A0A6J8D487"/>
<protein>
    <recommendedName>
        <fullName evidence="4">DNA-directed DNA polymerase</fullName>
    </recommendedName>
</protein>
<name>A0A6J8D487_MYTCO</name>
<evidence type="ECO:0000313" key="3">
    <source>
        <dbReference type="Proteomes" id="UP000507470"/>
    </source>
</evidence>
<sequence length="347" mass="41038">MHTHGQTGRGQKRKGQENYGPPMKRKFANVDNPEEMYTILVMGEHRMPKFNTTSTRYKVTVKDLDIRGVPNILKSLKVLFDSIIKNITEFMEPSDLVRLSVQCPELDFPISLPFIRLSQLHTERLLSEIERVLQSYEQFVLDETLEIELIHCYKTHDSDDEDWIYCNDCNRYFKSAKCNEMHKQETSTGKSTCYTNFRCRKCNQSVYTKLHKTAHKCGEHYCNTCKEYVPEEHKCYMLPSCSDNIDTVQHDAKAGKNEKQQKKKYTKTFIFFTLNEMVKGFFPHLFNTQENQHTNLPNLPELKFYNPDGMTRDKGSTFMEWYEEHKNDPFNLQEELLKYCRSYEKVV</sequence>
<reference evidence="2 3" key="1">
    <citation type="submission" date="2020-06" db="EMBL/GenBank/DDBJ databases">
        <authorList>
            <person name="Li R."/>
            <person name="Bekaert M."/>
        </authorList>
    </citation>
    <scope>NUCLEOTIDE SEQUENCE [LARGE SCALE GENOMIC DNA]</scope>
    <source>
        <strain evidence="3">wild</strain>
    </source>
</reference>
<dbReference type="EMBL" id="CACVKT020006506">
    <property type="protein sequence ID" value="CAC5402491.1"/>
    <property type="molecule type" value="Genomic_DNA"/>
</dbReference>
<dbReference type="PANTHER" id="PTHR33568:SF3">
    <property type="entry name" value="DNA-DIRECTED DNA POLYMERASE"/>
    <property type="match status" value="1"/>
</dbReference>
<dbReference type="PANTHER" id="PTHR33568">
    <property type="entry name" value="DNA POLYMERASE"/>
    <property type="match status" value="1"/>
</dbReference>
<organism evidence="2 3">
    <name type="scientific">Mytilus coruscus</name>
    <name type="common">Sea mussel</name>
    <dbReference type="NCBI Taxonomy" id="42192"/>
    <lineage>
        <taxon>Eukaryota</taxon>
        <taxon>Metazoa</taxon>
        <taxon>Spiralia</taxon>
        <taxon>Lophotrochozoa</taxon>
        <taxon>Mollusca</taxon>
        <taxon>Bivalvia</taxon>
        <taxon>Autobranchia</taxon>
        <taxon>Pteriomorphia</taxon>
        <taxon>Mytilida</taxon>
        <taxon>Mytiloidea</taxon>
        <taxon>Mytilidae</taxon>
        <taxon>Mytilinae</taxon>
        <taxon>Mytilus</taxon>
    </lineage>
</organism>
<keyword evidence="3" id="KW-1185">Reference proteome</keyword>
<accession>A0A6J8D487</accession>
<gene>
    <name evidence="2" type="ORF">MCOR_36430</name>
</gene>
<dbReference type="Proteomes" id="UP000507470">
    <property type="component" value="Unassembled WGS sequence"/>
</dbReference>
<dbReference type="OrthoDB" id="8019389at2759"/>
<proteinExistence type="predicted"/>
<evidence type="ECO:0000313" key="2">
    <source>
        <dbReference type="EMBL" id="CAC5402491.1"/>
    </source>
</evidence>
<evidence type="ECO:0000256" key="1">
    <source>
        <dbReference type="SAM" id="MobiDB-lite"/>
    </source>
</evidence>